<evidence type="ECO:0000313" key="2">
    <source>
        <dbReference type="EMBL" id="CDY28556.1"/>
    </source>
</evidence>
<dbReference type="AlphaFoldDB" id="A0A078GST5"/>
<dbReference type="GO" id="GO:0051603">
    <property type="term" value="P:proteolysis involved in protein catabolic process"/>
    <property type="evidence" value="ECO:0000318"/>
    <property type="project" value="GO_Central"/>
</dbReference>
<proteinExistence type="predicted"/>
<dbReference type="Proteomes" id="UP000028999">
    <property type="component" value="Unassembled WGS sequence"/>
</dbReference>
<dbReference type="GO" id="GO:0005764">
    <property type="term" value="C:lysosome"/>
    <property type="evidence" value="ECO:0000318"/>
    <property type="project" value="GO_Central"/>
</dbReference>
<evidence type="ECO:0000313" key="3">
    <source>
        <dbReference type="Proteomes" id="UP000028999"/>
    </source>
</evidence>
<dbReference type="OMA" id="STGHAYY"/>
<dbReference type="Gene3D" id="3.90.70.10">
    <property type="entry name" value="Cysteine proteinases"/>
    <property type="match status" value="1"/>
</dbReference>
<dbReference type="Gramene" id="CDY28556">
    <property type="protein sequence ID" value="CDY28556"/>
    <property type="gene ID" value="GSBRNA2T00040501001"/>
</dbReference>
<reference evidence="2 3" key="1">
    <citation type="journal article" date="2014" name="Science">
        <title>Plant genetics. Early allopolyploid evolution in the post-Neolithic Brassica napus oilseed genome.</title>
        <authorList>
            <person name="Chalhoub B."/>
            <person name="Denoeud F."/>
            <person name="Liu S."/>
            <person name="Parkin I.A."/>
            <person name="Tang H."/>
            <person name="Wang X."/>
            <person name="Chiquet J."/>
            <person name="Belcram H."/>
            <person name="Tong C."/>
            <person name="Samans B."/>
            <person name="Correa M."/>
            <person name="Da Silva C."/>
            <person name="Just J."/>
            <person name="Falentin C."/>
            <person name="Koh C.S."/>
            <person name="Le Clainche I."/>
            <person name="Bernard M."/>
            <person name="Bento P."/>
            <person name="Noel B."/>
            <person name="Labadie K."/>
            <person name="Alberti A."/>
            <person name="Charles M."/>
            <person name="Arnaud D."/>
            <person name="Guo H."/>
            <person name="Daviaud C."/>
            <person name="Alamery S."/>
            <person name="Jabbari K."/>
            <person name="Zhao M."/>
            <person name="Edger P.P."/>
            <person name="Chelaifa H."/>
            <person name="Tack D."/>
            <person name="Lassalle G."/>
            <person name="Mestiri I."/>
            <person name="Schnel N."/>
            <person name="Le Paslier M.C."/>
            <person name="Fan G."/>
            <person name="Renault V."/>
            <person name="Bayer P.E."/>
            <person name="Golicz A.A."/>
            <person name="Manoli S."/>
            <person name="Lee T.H."/>
            <person name="Thi V.H."/>
            <person name="Chalabi S."/>
            <person name="Hu Q."/>
            <person name="Fan C."/>
            <person name="Tollenaere R."/>
            <person name="Lu Y."/>
            <person name="Battail C."/>
            <person name="Shen J."/>
            <person name="Sidebottom C.H."/>
            <person name="Wang X."/>
            <person name="Canaguier A."/>
            <person name="Chauveau A."/>
            <person name="Berard A."/>
            <person name="Deniot G."/>
            <person name="Guan M."/>
            <person name="Liu Z."/>
            <person name="Sun F."/>
            <person name="Lim Y.P."/>
            <person name="Lyons E."/>
            <person name="Town C.D."/>
            <person name="Bancroft I."/>
            <person name="Wang X."/>
            <person name="Meng J."/>
            <person name="Ma J."/>
            <person name="Pires J.C."/>
            <person name="King G.J."/>
            <person name="Brunel D."/>
            <person name="Delourme R."/>
            <person name="Renard M."/>
            <person name="Aury J.M."/>
            <person name="Adams K.L."/>
            <person name="Batley J."/>
            <person name="Snowdon R.J."/>
            <person name="Tost J."/>
            <person name="Edwards D."/>
            <person name="Zhou Y."/>
            <person name="Hua W."/>
            <person name="Sharpe A.G."/>
            <person name="Paterson A.H."/>
            <person name="Guan C."/>
            <person name="Wincker P."/>
        </authorList>
    </citation>
    <scope>NUCLEOTIDE SEQUENCE [LARGE SCALE GENOMIC DNA]</scope>
    <source>
        <strain evidence="3">cv. Darmor-bzh</strain>
    </source>
</reference>
<accession>A0A078GST5</accession>
<name>A0A078GST5_BRANA</name>
<dbReference type="InterPro" id="IPR038765">
    <property type="entry name" value="Papain-like_cys_pep_sf"/>
</dbReference>
<dbReference type="SUPFAM" id="SSF54001">
    <property type="entry name" value="Cysteine proteinases"/>
    <property type="match status" value="1"/>
</dbReference>
<gene>
    <name evidence="2" type="primary">BnaC02g19250D</name>
    <name evidence="2" type="ORF">GSBRNA2T00040501001</name>
</gene>
<dbReference type="GO" id="GO:0005615">
    <property type="term" value="C:extracellular space"/>
    <property type="evidence" value="ECO:0000318"/>
    <property type="project" value="GO_Central"/>
</dbReference>
<dbReference type="PaxDb" id="3708-A0A078GST5"/>
<protein>
    <submittedName>
        <fullName evidence="2">BnaC02g19250D protein</fullName>
    </submittedName>
</protein>
<dbReference type="GO" id="GO:0004197">
    <property type="term" value="F:cysteine-type endopeptidase activity"/>
    <property type="evidence" value="ECO:0000318"/>
    <property type="project" value="GO_Central"/>
</dbReference>
<evidence type="ECO:0000256" key="1">
    <source>
        <dbReference type="SAM" id="MobiDB-lite"/>
    </source>
</evidence>
<sequence length="447" mass="49393">MGYDFFSLVVPSTSSFLCRCTKKRVMRSGKKIAHPVSNKPRFNFIEETFVSARGVKTKIWTLPAAEMESVMNDSDSDSASDSDGEPYPNFGVGVNPHESVLSNCDRAQQKISVGRNLGFTRRCKLNLLRKRGQRLEHKLIKKPAPSVPRFNFIQDTFVSARGVKTKVWTLPPAEMDSVMNDSDSDSDSDSDGSHDLHLYPNFGIGTQPSNPATGEAGAAPSKEQTYSLASCIEEITKHVELLKQGLLFSWITKTGALPHYTQSAGECWAAALSTGHAYYMAANKIDGERVTIELLLDGVSKEHLMGSGGIDRLESARDFMVTNGYVTDMIVHRRPSVSEEFAGYEILLEKLLARGPMVVVFDILPRYKDYDGKSIFIPDETECRVSVLERCKQHSVVVTGCGVGLVEGKPTEFWQTHDSQKPPWGVDGFGQLARRNGLIVAAVEFKV</sequence>
<organism evidence="2 3">
    <name type="scientific">Brassica napus</name>
    <name type="common">Rape</name>
    <dbReference type="NCBI Taxonomy" id="3708"/>
    <lineage>
        <taxon>Eukaryota</taxon>
        <taxon>Viridiplantae</taxon>
        <taxon>Streptophyta</taxon>
        <taxon>Embryophyta</taxon>
        <taxon>Tracheophyta</taxon>
        <taxon>Spermatophyta</taxon>
        <taxon>Magnoliopsida</taxon>
        <taxon>eudicotyledons</taxon>
        <taxon>Gunneridae</taxon>
        <taxon>Pentapetalae</taxon>
        <taxon>rosids</taxon>
        <taxon>malvids</taxon>
        <taxon>Brassicales</taxon>
        <taxon>Brassicaceae</taxon>
        <taxon>Brassiceae</taxon>
        <taxon>Brassica</taxon>
    </lineage>
</organism>
<keyword evidence="3" id="KW-1185">Reference proteome</keyword>
<dbReference type="EMBL" id="LK032222">
    <property type="protein sequence ID" value="CDY28556.1"/>
    <property type="molecule type" value="Genomic_DNA"/>
</dbReference>
<feature type="region of interest" description="Disordered" evidence="1">
    <location>
        <begin position="197"/>
        <end position="220"/>
    </location>
</feature>